<comment type="subcellular location">
    <subcellularLocation>
        <location evidence="2 14">Cytoplasm</location>
    </subcellularLocation>
</comment>
<keyword evidence="5 14" id="KW-0963">Cytoplasm</keyword>
<reference evidence="16" key="1">
    <citation type="submission" date="2025-08" db="UniProtKB">
        <authorList>
            <consortium name="RefSeq"/>
        </authorList>
    </citation>
    <scope>IDENTIFICATION</scope>
</reference>
<name>A0A6P8NT99_GEOSA</name>
<dbReference type="GO" id="GO:0000166">
    <property type="term" value="F:nucleotide binding"/>
    <property type="evidence" value="ECO:0007669"/>
    <property type="project" value="UniProtKB-KW"/>
</dbReference>
<dbReference type="SFLD" id="SFLDS00003">
    <property type="entry name" value="Haloacid_Dehalogenase"/>
    <property type="match status" value="1"/>
</dbReference>
<dbReference type="Gene3D" id="3.40.50.1000">
    <property type="entry name" value="HAD superfamily/HAD-like"/>
    <property type="match status" value="1"/>
</dbReference>
<accession>A0A6P8NT99</accession>
<keyword evidence="8 14" id="KW-0378">Hydrolase</keyword>
<keyword evidence="7 14" id="KW-0547">Nucleotide-binding</keyword>
<keyword evidence="9" id="KW-0460">Magnesium</keyword>
<evidence type="ECO:0000256" key="1">
    <source>
        <dbReference type="ARBA" id="ARBA00000815"/>
    </source>
</evidence>
<proteinExistence type="inferred from homology"/>
<dbReference type="GO" id="GO:0000287">
    <property type="term" value="F:magnesium ion binding"/>
    <property type="evidence" value="ECO:0007669"/>
    <property type="project" value="InterPro"/>
</dbReference>
<dbReference type="OrthoDB" id="10014216at2759"/>
<dbReference type="GO" id="GO:0008253">
    <property type="term" value="F:5'-nucleotidase activity"/>
    <property type="evidence" value="ECO:0007669"/>
    <property type="project" value="UniProtKB-EC"/>
</dbReference>
<dbReference type="EC" id="3.1.3.5" evidence="14"/>
<comment type="subunit">
    <text evidence="4">Monomer.</text>
</comment>
<evidence type="ECO:0000256" key="13">
    <source>
        <dbReference type="ARBA" id="ARBA00048583"/>
    </source>
</evidence>
<dbReference type="AlphaFoldDB" id="A0A6P8NT99"/>
<dbReference type="GeneID" id="117347384"/>
<keyword evidence="10 14" id="KW-0546">Nucleotide metabolism</keyword>
<evidence type="ECO:0000256" key="10">
    <source>
        <dbReference type="ARBA" id="ARBA00023080"/>
    </source>
</evidence>
<dbReference type="GO" id="GO:0005737">
    <property type="term" value="C:cytoplasm"/>
    <property type="evidence" value="ECO:0007669"/>
    <property type="project" value="UniProtKB-SubCell"/>
</dbReference>
<comment type="catalytic activity">
    <reaction evidence="1 14">
        <text>a ribonucleoside 5'-phosphate + H2O = a ribonucleoside + phosphate</text>
        <dbReference type="Rhea" id="RHEA:12484"/>
        <dbReference type="ChEBI" id="CHEBI:15377"/>
        <dbReference type="ChEBI" id="CHEBI:18254"/>
        <dbReference type="ChEBI" id="CHEBI:43474"/>
        <dbReference type="ChEBI" id="CHEBI:58043"/>
        <dbReference type="EC" id="3.1.3.5"/>
    </reaction>
</comment>
<dbReference type="Proteomes" id="UP000515159">
    <property type="component" value="Chromosome 13"/>
</dbReference>
<evidence type="ECO:0000313" key="15">
    <source>
        <dbReference type="Proteomes" id="UP000515159"/>
    </source>
</evidence>
<dbReference type="KEGG" id="gsh:117347384"/>
<organism evidence="15 16">
    <name type="scientific">Geotrypetes seraphini</name>
    <name type="common">Gaboon caecilian</name>
    <name type="synonym">Caecilia seraphini</name>
    <dbReference type="NCBI Taxonomy" id="260995"/>
    <lineage>
        <taxon>Eukaryota</taxon>
        <taxon>Metazoa</taxon>
        <taxon>Chordata</taxon>
        <taxon>Craniata</taxon>
        <taxon>Vertebrata</taxon>
        <taxon>Euteleostomi</taxon>
        <taxon>Amphibia</taxon>
        <taxon>Gymnophiona</taxon>
        <taxon>Geotrypetes</taxon>
    </lineage>
</organism>
<gene>
    <name evidence="16" type="primary">NT5C3B</name>
</gene>
<dbReference type="RefSeq" id="XP_033774124.1">
    <property type="nucleotide sequence ID" value="XM_033918233.1"/>
</dbReference>
<dbReference type="Gene3D" id="1.10.150.340">
    <property type="entry name" value="Pyrimidine 5'-nucleotidase (UMPH-1), N-terminal domain"/>
    <property type="match status" value="1"/>
</dbReference>
<comment type="similarity">
    <text evidence="3 14">Belongs to the pyrimidine 5'-nucleotidase family.</text>
</comment>
<evidence type="ECO:0000256" key="3">
    <source>
        <dbReference type="ARBA" id="ARBA00008389"/>
    </source>
</evidence>
<dbReference type="SUPFAM" id="SSF56784">
    <property type="entry name" value="HAD-like"/>
    <property type="match status" value="1"/>
</dbReference>
<dbReference type="InterPro" id="IPR023214">
    <property type="entry name" value="HAD_sf"/>
</dbReference>
<keyword evidence="6" id="KW-0479">Metal-binding</keyword>
<evidence type="ECO:0000256" key="6">
    <source>
        <dbReference type="ARBA" id="ARBA00022723"/>
    </source>
</evidence>
<protein>
    <recommendedName>
        <fullName evidence="14">5'-nucleotidase</fullName>
        <ecNumber evidence="14">3.1.3.5</ecNumber>
    </recommendedName>
</protein>
<evidence type="ECO:0000256" key="9">
    <source>
        <dbReference type="ARBA" id="ARBA00022842"/>
    </source>
</evidence>
<dbReference type="Pfam" id="PF05822">
    <property type="entry name" value="UMPH-1"/>
    <property type="match status" value="1"/>
</dbReference>
<dbReference type="CTD" id="115024"/>
<keyword evidence="15" id="KW-1185">Reference proteome</keyword>
<dbReference type="GO" id="GO:0009117">
    <property type="term" value="P:nucleotide metabolic process"/>
    <property type="evidence" value="ECO:0007669"/>
    <property type="project" value="UniProtKB-KW"/>
</dbReference>
<dbReference type="PANTHER" id="PTHR13045">
    <property type="entry name" value="5'-NUCLEOTIDASE"/>
    <property type="match status" value="1"/>
</dbReference>
<dbReference type="FunCoup" id="A0A6P8NT99">
    <property type="interactions" value="967"/>
</dbReference>
<dbReference type="InterPro" id="IPR036412">
    <property type="entry name" value="HAD-like_sf"/>
</dbReference>
<evidence type="ECO:0000256" key="12">
    <source>
        <dbReference type="ARBA" id="ARBA00046090"/>
    </source>
</evidence>
<evidence type="ECO:0000256" key="5">
    <source>
        <dbReference type="ARBA" id="ARBA00022490"/>
    </source>
</evidence>
<dbReference type="InterPro" id="IPR006434">
    <property type="entry name" value="Pyrimidine_nucleotidase_eu"/>
</dbReference>
<evidence type="ECO:0000256" key="8">
    <source>
        <dbReference type="ARBA" id="ARBA00022801"/>
    </source>
</evidence>
<dbReference type="FunFam" id="1.10.150.340:FF:000001">
    <property type="entry name" value="Cytosolic 5-nucleotidase 3-like"/>
    <property type="match status" value="1"/>
</dbReference>
<evidence type="ECO:0000256" key="11">
    <source>
        <dbReference type="ARBA" id="ARBA00036362"/>
    </source>
</evidence>
<dbReference type="PANTHER" id="PTHR13045:SF15">
    <property type="entry name" value="7-METHYLGUANOSINE PHOSPHATE-SPECIFIC 5'-NUCLEOTIDASE"/>
    <property type="match status" value="1"/>
</dbReference>
<sequence>MQVTLSADMVPELLKESVHMKNPGHVKEIIASLHRGRKEKLQVISDFDMTLSRFKCNGRRCPTSYNIIDNSHLVSDACRHQLHELFNTYYPLEKDPKRTIEEKFPLMVEWWTKAHDYLVQQKIPKQQIAQAVKESSAMLRDGYDSFFDGLCSNKIPLFIFSAGIGDVLEEILRQAGVFLPNVTVVSNYMDFDEKGLLMGFKGELIHTFNKNSSVLADMKYFKQQSDRTNILLLGDTLGDLTMADGVPTVDNILKIGFLNDKEEGDTEAYLEAYDIVLEDDDTLDVVNGILHFVNVMN</sequence>
<dbReference type="SFLD" id="SFLDG01128">
    <property type="entry name" value="C1.4:_5'-Nucleotidase_Like"/>
    <property type="match status" value="1"/>
</dbReference>
<evidence type="ECO:0000256" key="2">
    <source>
        <dbReference type="ARBA" id="ARBA00004496"/>
    </source>
</evidence>
<evidence type="ECO:0000256" key="4">
    <source>
        <dbReference type="ARBA" id="ARBA00011245"/>
    </source>
</evidence>
<comment type="catalytic activity">
    <reaction evidence="11">
        <text>CMP + H2O = cytidine + phosphate</text>
        <dbReference type="Rhea" id="RHEA:29367"/>
        <dbReference type="ChEBI" id="CHEBI:15377"/>
        <dbReference type="ChEBI" id="CHEBI:17562"/>
        <dbReference type="ChEBI" id="CHEBI:43474"/>
        <dbReference type="ChEBI" id="CHEBI:60377"/>
        <dbReference type="EC" id="3.1.3.91"/>
    </reaction>
</comment>
<evidence type="ECO:0000256" key="7">
    <source>
        <dbReference type="ARBA" id="ARBA00022741"/>
    </source>
</evidence>
<evidence type="ECO:0000256" key="14">
    <source>
        <dbReference type="RuleBase" id="RU361276"/>
    </source>
</evidence>
<dbReference type="NCBIfam" id="TIGR01544">
    <property type="entry name" value="HAD-SF-IE"/>
    <property type="match status" value="1"/>
</dbReference>
<comment type="catalytic activity">
    <reaction evidence="13">
        <text>N(7)-methyl-GMP + H2O = N(7)-methylguanosine + phosphate</text>
        <dbReference type="Rhea" id="RHEA:37107"/>
        <dbReference type="ChEBI" id="CHEBI:15377"/>
        <dbReference type="ChEBI" id="CHEBI:20794"/>
        <dbReference type="ChEBI" id="CHEBI:43474"/>
        <dbReference type="ChEBI" id="CHEBI:58285"/>
        <dbReference type="EC" id="3.1.3.91"/>
    </reaction>
</comment>
<evidence type="ECO:0000313" key="16">
    <source>
        <dbReference type="RefSeq" id="XP_033774124.1"/>
    </source>
</evidence>
<comment type="function">
    <text evidence="12">Specifically hydrolyzes 7-methylguanosine monophosphate (m(7)GMP) to 7-methylguanosine and inorganic phosphate. The specific activity for m(7)GMP may protect cells against undesired salvage of m(7)GMP and its incorporation into nucleic acids. Also has weak activity for CMP. UMP and purine nucleotides are poor substrates.</text>
</comment>
<dbReference type="FunFam" id="3.40.50.1000:FF:000032">
    <property type="entry name" value="Cytosolic 5-nucleotidase 3-like"/>
    <property type="match status" value="1"/>
</dbReference>
<dbReference type="InParanoid" id="A0A6P8NT99"/>